<evidence type="ECO:0000313" key="1">
    <source>
        <dbReference type="EMBL" id="VEN58536.1"/>
    </source>
</evidence>
<evidence type="ECO:0000313" key="2">
    <source>
        <dbReference type="Proteomes" id="UP000410492"/>
    </source>
</evidence>
<protein>
    <submittedName>
        <fullName evidence="1">Uncharacterized protein</fullName>
    </submittedName>
</protein>
<dbReference type="Proteomes" id="UP000410492">
    <property type="component" value="Unassembled WGS sequence"/>
</dbReference>
<keyword evidence="2" id="KW-1185">Reference proteome</keyword>
<accession>A0A653DFB2</accession>
<reference evidence="1 2" key="1">
    <citation type="submission" date="2019-01" db="EMBL/GenBank/DDBJ databases">
        <authorList>
            <person name="Sayadi A."/>
        </authorList>
    </citation>
    <scope>NUCLEOTIDE SEQUENCE [LARGE SCALE GENOMIC DNA]</scope>
</reference>
<dbReference type="AlphaFoldDB" id="A0A653DFB2"/>
<organism evidence="1 2">
    <name type="scientific">Callosobruchus maculatus</name>
    <name type="common">Southern cowpea weevil</name>
    <name type="synonym">Pulse bruchid</name>
    <dbReference type="NCBI Taxonomy" id="64391"/>
    <lineage>
        <taxon>Eukaryota</taxon>
        <taxon>Metazoa</taxon>
        <taxon>Ecdysozoa</taxon>
        <taxon>Arthropoda</taxon>
        <taxon>Hexapoda</taxon>
        <taxon>Insecta</taxon>
        <taxon>Pterygota</taxon>
        <taxon>Neoptera</taxon>
        <taxon>Endopterygota</taxon>
        <taxon>Coleoptera</taxon>
        <taxon>Polyphaga</taxon>
        <taxon>Cucujiformia</taxon>
        <taxon>Chrysomeloidea</taxon>
        <taxon>Chrysomelidae</taxon>
        <taxon>Bruchinae</taxon>
        <taxon>Bruchini</taxon>
        <taxon>Callosobruchus</taxon>
    </lineage>
</organism>
<sequence>MRGWCTSAKTIKRDKLPRVETTASVPHLLLITSFPRCFQTRSGRRNRSQYSRPAQIGTNYCRKECIRLKWLFAVGTPQGELLIDL</sequence>
<name>A0A653DFB2_CALMS</name>
<gene>
    <name evidence="1" type="ORF">CALMAC_LOCUS16871</name>
</gene>
<dbReference type="EMBL" id="CAACVG010011630">
    <property type="protein sequence ID" value="VEN58536.1"/>
    <property type="molecule type" value="Genomic_DNA"/>
</dbReference>
<proteinExistence type="predicted"/>